<sequence>MGKRSIPDSWRVGVLFSDTGVTAAVERTQRHGTLLAIEEINAAGGIAGRQIEPVVLDPASTPRLYRDQAEHLLDVERVPVIFGCYMSSTRKAVLPVVEARKALLFYPTLYEGFEYSRSCIYTGACPNQNSVQLVNYLTAHYGKRLFIVGSNYVYPYESNRIIADLYLQSGGTVLHEMYVPLAVDEIDMDDVIAQIRRTRPDVIYSTVVGDGIARFYEAYRAAGFDPATMPIASQSTSEAEIAQMSPGIAEGHIGVSPYFAAIDTPANHRFVAAFRRRFGADAVIAAAAEAAYFQVHLYAAALARAESDRAQDLRPQLYEVEVDAPQGRIRIERDNNHTHLWPKVGRVTAAGQFDLVYDPKTRVRPDPYMLEYRLDAPAADGLPVAGL</sequence>
<dbReference type="Pfam" id="PF13433">
    <property type="entry name" value="Peripla_BP_5"/>
    <property type="match status" value="1"/>
</dbReference>
<dbReference type="RefSeq" id="WP_062768880.1">
    <property type="nucleotide sequence ID" value="NZ_CP121045.1"/>
</dbReference>
<gene>
    <name evidence="1" type="ORF">AUP44_14470</name>
</gene>
<dbReference type="GO" id="GO:0033218">
    <property type="term" value="F:amide binding"/>
    <property type="evidence" value="ECO:0007669"/>
    <property type="project" value="InterPro"/>
</dbReference>
<dbReference type="AlphaFoldDB" id="A0A161QZB5"/>
<dbReference type="GeneID" id="97240323"/>
<dbReference type="CDD" id="cd06357">
    <property type="entry name" value="PBP1_AmiC"/>
    <property type="match status" value="1"/>
</dbReference>
<reference evidence="1 2" key="1">
    <citation type="submission" date="2015-12" db="EMBL/GenBank/DDBJ databases">
        <title>Genome sequence of Tistrella mobilis MCCC 1A02139.</title>
        <authorList>
            <person name="Lu L."/>
            <person name="Lai Q."/>
            <person name="Shao Z."/>
            <person name="Qian P."/>
        </authorList>
    </citation>
    <scope>NUCLEOTIDE SEQUENCE [LARGE SCALE GENOMIC DNA]</scope>
    <source>
        <strain evidence="1 2">MCCC 1A02139</strain>
    </source>
</reference>
<dbReference type="OrthoDB" id="9802022at2"/>
<dbReference type="Gene3D" id="3.40.50.2300">
    <property type="match status" value="2"/>
</dbReference>
<dbReference type="EMBL" id="LPZR01000206">
    <property type="protein sequence ID" value="KYO50150.1"/>
    <property type="molecule type" value="Genomic_DNA"/>
</dbReference>
<dbReference type="InterPro" id="IPR028082">
    <property type="entry name" value="Peripla_BP_I"/>
</dbReference>
<accession>A0A161QZB5</accession>
<dbReference type="PANTHER" id="PTHR47628">
    <property type="match status" value="1"/>
</dbReference>
<evidence type="ECO:0000313" key="2">
    <source>
        <dbReference type="Proteomes" id="UP000075787"/>
    </source>
</evidence>
<dbReference type="Proteomes" id="UP000075787">
    <property type="component" value="Unassembled WGS sequence"/>
</dbReference>
<name>A0A161QZB5_9PROT</name>
<proteinExistence type="predicted"/>
<dbReference type="PANTHER" id="PTHR47628:SF1">
    <property type="entry name" value="ALIPHATIC AMIDASE EXPRESSION-REGULATING PROTEIN"/>
    <property type="match status" value="1"/>
</dbReference>
<comment type="caution">
    <text evidence="1">The sequence shown here is derived from an EMBL/GenBank/DDBJ whole genome shotgun (WGS) entry which is preliminary data.</text>
</comment>
<dbReference type="InterPro" id="IPR039570">
    <property type="entry name" value="AmiC_PBP1"/>
</dbReference>
<evidence type="ECO:0000313" key="1">
    <source>
        <dbReference type="EMBL" id="KYO50150.1"/>
    </source>
</evidence>
<organism evidence="1 2">
    <name type="scientific">Tistrella mobilis</name>
    <dbReference type="NCBI Taxonomy" id="171437"/>
    <lineage>
        <taxon>Bacteria</taxon>
        <taxon>Pseudomonadati</taxon>
        <taxon>Pseudomonadota</taxon>
        <taxon>Alphaproteobacteria</taxon>
        <taxon>Geminicoccales</taxon>
        <taxon>Geminicoccaceae</taxon>
        <taxon>Tistrella</taxon>
    </lineage>
</organism>
<protein>
    <submittedName>
        <fullName evidence="1">Amino acid ABC transporter substrate-binding protein</fullName>
    </submittedName>
</protein>
<dbReference type="SUPFAM" id="SSF53822">
    <property type="entry name" value="Periplasmic binding protein-like I"/>
    <property type="match status" value="1"/>
</dbReference>